<comment type="catalytic activity">
    <reaction evidence="1 2">
        <text>Thiol-dependent hydrolysis of ester, thioester, amide, peptide and isopeptide bonds formed by the C-terminal Gly of ubiquitin (a 76-residue protein attached to proteins as an intracellular targeting signal).</text>
        <dbReference type="EC" id="3.4.19.12"/>
    </reaction>
</comment>
<evidence type="ECO:0000313" key="6">
    <source>
        <dbReference type="Proteomes" id="UP000663865"/>
    </source>
</evidence>
<dbReference type="GO" id="GO:0016579">
    <property type="term" value="P:protein deubiquitination"/>
    <property type="evidence" value="ECO:0007669"/>
    <property type="project" value="InterPro"/>
</dbReference>
<accession>A0A818ZVE5</accession>
<dbReference type="InterPro" id="IPR050185">
    <property type="entry name" value="Ub_carboxyl-term_hydrolase"/>
</dbReference>
<dbReference type="AlphaFoldDB" id="A0A818ZVE5"/>
<evidence type="ECO:0000259" key="3">
    <source>
        <dbReference type="PROSITE" id="PS50053"/>
    </source>
</evidence>
<dbReference type="GO" id="GO:0006508">
    <property type="term" value="P:proteolysis"/>
    <property type="evidence" value="ECO:0007669"/>
    <property type="project" value="UniProtKB-KW"/>
</dbReference>
<dbReference type="Gene3D" id="3.90.70.10">
    <property type="entry name" value="Cysteine proteinases"/>
    <property type="match status" value="1"/>
</dbReference>
<evidence type="ECO:0000313" key="5">
    <source>
        <dbReference type="EMBL" id="CAF3774479.1"/>
    </source>
</evidence>
<dbReference type="InterPro" id="IPR000626">
    <property type="entry name" value="Ubiquitin-like_dom"/>
</dbReference>
<proteinExistence type="inferred from homology"/>
<evidence type="ECO:0000256" key="1">
    <source>
        <dbReference type="ARBA" id="ARBA00000707"/>
    </source>
</evidence>
<dbReference type="EMBL" id="CAJNYV010005687">
    <property type="protein sequence ID" value="CAF3774479.1"/>
    <property type="molecule type" value="Genomic_DNA"/>
</dbReference>
<dbReference type="InterPro" id="IPR029071">
    <property type="entry name" value="Ubiquitin-like_domsf"/>
</dbReference>
<dbReference type="PROSITE" id="PS50235">
    <property type="entry name" value="USP_3"/>
    <property type="match status" value="1"/>
</dbReference>
<dbReference type="Proteomes" id="UP000663865">
    <property type="component" value="Unassembled WGS sequence"/>
</dbReference>
<comment type="caution">
    <text evidence="5">The sequence shown here is derived from an EMBL/GenBank/DDBJ whole genome shotgun (WGS) entry which is preliminary data.</text>
</comment>
<evidence type="ECO:0000256" key="2">
    <source>
        <dbReference type="RuleBase" id="RU366025"/>
    </source>
</evidence>
<dbReference type="CDD" id="cd02674">
    <property type="entry name" value="Peptidase_C19R"/>
    <property type="match status" value="1"/>
</dbReference>
<gene>
    <name evidence="5" type="ORF">KIK155_LOCUS31011</name>
</gene>
<feature type="domain" description="Ubiquitin-like" evidence="3">
    <location>
        <begin position="317"/>
        <end position="391"/>
    </location>
</feature>
<reference evidence="5" key="1">
    <citation type="submission" date="2021-02" db="EMBL/GenBank/DDBJ databases">
        <authorList>
            <person name="Nowell W R."/>
        </authorList>
    </citation>
    <scope>NUCLEOTIDE SEQUENCE</scope>
</reference>
<protein>
    <recommendedName>
        <fullName evidence="2">Ubiquitin carboxyl-terminal hydrolase</fullName>
        <ecNumber evidence="2">3.4.19.12</ecNumber>
    </recommendedName>
</protein>
<dbReference type="InterPro" id="IPR038765">
    <property type="entry name" value="Papain-like_cys_pep_sf"/>
</dbReference>
<name>A0A818ZVE5_9BILA</name>
<dbReference type="EC" id="3.4.19.12" evidence="2"/>
<dbReference type="PROSITE" id="PS00973">
    <property type="entry name" value="USP_2"/>
    <property type="match status" value="1"/>
</dbReference>
<dbReference type="PROSITE" id="PS50053">
    <property type="entry name" value="UBIQUITIN_2"/>
    <property type="match status" value="1"/>
</dbReference>
<dbReference type="SUPFAM" id="SSF54001">
    <property type="entry name" value="Cysteine proteinases"/>
    <property type="match status" value="1"/>
</dbReference>
<feature type="domain" description="USP" evidence="4">
    <location>
        <begin position="423"/>
        <end position="837"/>
    </location>
</feature>
<organism evidence="5 6">
    <name type="scientific">Rotaria socialis</name>
    <dbReference type="NCBI Taxonomy" id="392032"/>
    <lineage>
        <taxon>Eukaryota</taxon>
        <taxon>Metazoa</taxon>
        <taxon>Spiralia</taxon>
        <taxon>Gnathifera</taxon>
        <taxon>Rotifera</taxon>
        <taxon>Eurotatoria</taxon>
        <taxon>Bdelloidea</taxon>
        <taxon>Philodinida</taxon>
        <taxon>Philodinidae</taxon>
        <taxon>Rotaria</taxon>
    </lineage>
</organism>
<dbReference type="SUPFAM" id="SSF54236">
    <property type="entry name" value="Ubiquitin-like"/>
    <property type="match status" value="1"/>
</dbReference>
<dbReference type="InterPro" id="IPR028889">
    <property type="entry name" value="USP"/>
</dbReference>
<dbReference type="PANTHER" id="PTHR21646">
    <property type="entry name" value="UBIQUITIN CARBOXYL-TERMINAL HYDROLASE"/>
    <property type="match status" value="1"/>
</dbReference>
<dbReference type="Pfam" id="PF00443">
    <property type="entry name" value="UCH"/>
    <property type="match status" value="1"/>
</dbReference>
<dbReference type="PROSITE" id="PS00972">
    <property type="entry name" value="USP_1"/>
    <property type="match status" value="1"/>
</dbReference>
<evidence type="ECO:0000259" key="4">
    <source>
        <dbReference type="PROSITE" id="PS50235"/>
    </source>
</evidence>
<dbReference type="InterPro" id="IPR001394">
    <property type="entry name" value="Peptidase_C19_UCH"/>
</dbReference>
<keyword evidence="2" id="KW-0788">Thiol protease</keyword>
<keyword evidence="2" id="KW-0378">Hydrolase</keyword>
<comment type="similarity">
    <text evidence="2">Belongs to the peptidase C19 family.</text>
</comment>
<dbReference type="InterPro" id="IPR018200">
    <property type="entry name" value="USP_CS"/>
</dbReference>
<keyword evidence="2" id="KW-0833">Ubl conjugation pathway</keyword>
<dbReference type="GO" id="GO:0004843">
    <property type="term" value="F:cysteine-type deubiquitinase activity"/>
    <property type="evidence" value="ECO:0007669"/>
    <property type="project" value="UniProtKB-UniRule"/>
</dbReference>
<keyword evidence="2" id="KW-0645">Protease</keyword>
<sequence length="841" mass="96215">MNHMRRSYEIDHNNRFYRTSSFDPSRSLFLELTCTDRNKVIKIEEPIVFSSKNTIHDIKYELMQILHRESIHPEQVVPTEIQYFGSSGIINSSHENMTLDELHVKSGSTLCFKQLTVSSYTKLLQVTVSFVSIGRNIVLKLDESSTTIDALLRTVINAFDLNSIERQRIQLCSYRDDVLNTSSNLGKKLSELGIRNYSIIFLYISKPSSTITNDDDIYVYTKSNTISGVDLLLASPTDAIGELEARIKSKYQWMVSVAFRDTDYNTIDASDRNRTLSELGIKSSQSIYADIEEVLPTKQTDKSQPSSSSTTMNSNMVDVRCQLPGIQPITIKALVTDTVAELAANIGALRENQTMAQFLLWSGSITIDDKQPDKRLADFGIKPGSTIVASVIEIPATNNFIKTSKIDKTYTTTNTSDLNVKPKGLNNLGNTCYMNSALQCLMHVPALTEYFMDKLSQAHATDEHFDNYNPFHEFGEVTEAFAKLVWNLQKPDRKSYSYYDYSFRPTDFKETIGRLEPRFATFDQQDAQEFLTFLLNSIHQEIKQKSNHAQNTIITKLFFCEIQSSTTCCRCQHVSTRVESYSILPLPLNSKERMFQVNFIRLNGQEEYDIVPMSIDHRIEHLVYAFFERRRDTIRFSYVTVMAKNATEEAAIDFGTSLSKLSEPVLAVIEQVNYNGRIAPFQYENKLTSLKLDECLQEFVSLETPDDSWFCDQNECKKDSKVSKQLQILTFPPVLIIQLKRFSHEHGLHRKLNTLVDYPIDGFNLGRLLKSSEEAVYDLIAVCNHIGSIYGGHYTAYARKGPKQETWYILDDHYVSTVYYKEDLISKNAYLLVYLKRPKQT</sequence>